<dbReference type="EMBL" id="STGW01000015">
    <property type="protein sequence ID" value="THV09266.1"/>
    <property type="molecule type" value="Genomic_DNA"/>
</dbReference>
<protein>
    <submittedName>
        <fullName evidence="4">N-acetylmuramoyl-L-alanine amidase</fullName>
    </submittedName>
</protein>
<name>A0A4V4HJ65_9ACTN</name>
<dbReference type="SUPFAM" id="SSF53187">
    <property type="entry name" value="Zn-dependent exopeptidases"/>
    <property type="match status" value="1"/>
</dbReference>
<feature type="compositionally biased region" description="Low complexity" evidence="2">
    <location>
        <begin position="23"/>
        <end position="36"/>
    </location>
</feature>
<dbReference type="SMART" id="SM00646">
    <property type="entry name" value="Ami_3"/>
    <property type="match status" value="1"/>
</dbReference>
<dbReference type="OrthoDB" id="3268878at2"/>
<dbReference type="GO" id="GO:0009253">
    <property type="term" value="P:peptidoglycan catabolic process"/>
    <property type="evidence" value="ECO:0007669"/>
    <property type="project" value="InterPro"/>
</dbReference>
<gene>
    <name evidence="4" type="ORF">E9934_16920</name>
</gene>
<dbReference type="GO" id="GO:0008745">
    <property type="term" value="F:N-acetylmuramoyl-L-alanine amidase activity"/>
    <property type="evidence" value="ECO:0007669"/>
    <property type="project" value="InterPro"/>
</dbReference>
<keyword evidence="5" id="KW-1185">Reference proteome</keyword>
<evidence type="ECO:0000313" key="5">
    <source>
        <dbReference type="Proteomes" id="UP000307087"/>
    </source>
</evidence>
<dbReference type="AlphaFoldDB" id="A0A4V4HJ65"/>
<dbReference type="Proteomes" id="UP000307087">
    <property type="component" value="Unassembled WGS sequence"/>
</dbReference>
<dbReference type="PANTHER" id="PTHR30404:SF0">
    <property type="entry name" value="N-ACETYLMURAMOYL-L-ALANINE AMIDASE AMIC"/>
    <property type="match status" value="1"/>
</dbReference>
<dbReference type="CDD" id="cd02696">
    <property type="entry name" value="MurNAc-LAA"/>
    <property type="match status" value="1"/>
</dbReference>
<dbReference type="InterPro" id="IPR002508">
    <property type="entry name" value="MurNAc-LAA_cat"/>
</dbReference>
<comment type="caution">
    <text evidence="4">The sequence shown here is derived from an EMBL/GenBank/DDBJ whole genome shotgun (WGS) entry which is preliminary data.</text>
</comment>
<dbReference type="Pfam" id="PF01520">
    <property type="entry name" value="Amidase_3"/>
    <property type="match status" value="1"/>
</dbReference>
<evidence type="ECO:0000313" key="4">
    <source>
        <dbReference type="EMBL" id="THV09266.1"/>
    </source>
</evidence>
<accession>A0A4V4HJ65</accession>
<dbReference type="Gene3D" id="3.40.630.40">
    <property type="entry name" value="Zn-dependent exopeptidases"/>
    <property type="match status" value="1"/>
</dbReference>
<reference evidence="4 5" key="1">
    <citation type="journal article" date="2009" name="Int. J. Syst. Evol. Microbiol.">
        <title>Nocardioides caeni sp. nov., isolated from wastewater.</title>
        <authorList>
            <person name="Yoon J.H."/>
            <person name="Kang S.J."/>
            <person name="Park S."/>
            <person name="Kim W."/>
            <person name="Oh T.K."/>
        </authorList>
    </citation>
    <scope>NUCLEOTIDE SEQUENCE [LARGE SCALE GENOMIC DNA]</scope>
    <source>
        <strain evidence="4 5">DSM 23134</strain>
    </source>
</reference>
<dbReference type="InterPro" id="IPR050695">
    <property type="entry name" value="N-acetylmuramoyl_amidase_3"/>
</dbReference>
<evidence type="ECO:0000256" key="1">
    <source>
        <dbReference type="ARBA" id="ARBA00022801"/>
    </source>
</evidence>
<proteinExistence type="predicted"/>
<evidence type="ECO:0000259" key="3">
    <source>
        <dbReference type="SMART" id="SM00646"/>
    </source>
</evidence>
<sequence length="273" mass="28079">MTGLLVGLLLLAGCATDTDPGGTSPASPSATSSASARGVELSPAVPARPLTGMVVVLDPGHQLGNGHHGGEINDPVDAGGFEKACNTTGTATDAGFPEATFTWEVATRMRSMLRRLGARVVMTRDGNSDEEWGPCVDVRGSIGNPGEGRPVGDVRISIHADGVRGDAATGFHVIRPGGLDGWTDDIEADSAVLADDVRDALVAGGWHPSTYRGVDGVDVRTDLGTLNRSDIPAVMVELGNMRDAGEGAVMATSAGQGRYARALVAGVRAWLTR</sequence>
<dbReference type="GO" id="GO:0030288">
    <property type="term" value="C:outer membrane-bounded periplasmic space"/>
    <property type="evidence" value="ECO:0007669"/>
    <property type="project" value="TreeGrafter"/>
</dbReference>
<feature type="region of interest" description="Disordered" evidence="2">
    <location>
        <begin position="17"/>
        <end position="41"/>
    </location>
</feature>
<keyword evidence="1" id="KW-0378">Hydrolase</keyword>
<organism evidence="4 5">
    <name type="scientific">Nocardioides caeni</name>
    <dbReference type="NCBI Taxonomy" id="574700"/>
    <lineage>
        <taxon>Bacteria</taxon>
        <taxon>Bacillati</taxon>
        <taxon>Actinomycetota</taxon>
        <taxon>Actinomycetes</taxon>
        <taxon>Propionibacteriales</taxon>
        <taxon>Nocardioidaceae</taxon>
        <taxon>Nocardioides</taxon>
    </lineage>
</organism>
<feature type="domain" description="MurNAc-LAA" evidence="3">
    <location>
        <begin position="154"/>
        <end position="268"/>
    </location>
</feature>
<dbReference type="PANTHER" id="PTHR30404">
    <property type="entry name" value="N-ACETYLMURAMOYL-L-ALANINE AMIDASE"/>
    <property type="match status" value="1"/>
</dbReference>
<evidence type="ECO:0000256" key="2">
    <source>
        <dbReference type="SAM" id="MobiDB-lite"/>
    </source>
</evidence>